<sequence length="665" mass="75096">MSANDEETNEEDSSLQIIPSPIRRTATRPAAAQPTQQWPFSFEDNSLETSPLPLTSYHNEAVVSPTSAQRRAYFYPPDHYGNNQSTAPPLYPQHQSQPPPQHGTAIRDEQLSNDSIARFDGTSSMSHNSSCAPNNPIRTNISDSQTYSEYESIPPQPLDDNMPAAEYNTSTTRGSSMRQQGYDDADRIFDHRSWAQTTSSMPDNTLSLPLHQAPLMDTQGPLPHHLHRSAPPQYGREIQGYNRSMARMQEGGKSRKRSFSDQDYRNYQGQQQNSDDRHRYYQNTGWADFPPHDQPNRYRLPSPERARGHQHHPSGNPTYSSSYPTAAQFNEPSQLFLPQSAPPNHRFDHRRSSHPSAPEAYEYPNAPGGSAPYEASRNFYLWQTASGQRRDLPHQLSQNERSVGFNSGLYNDIIQQDHKLSHSKEHAKDNSNLSAFSRSKKPTSQEHPPCRERVTRDGYFSQVESSDHISPIAKSSNVTNLKHEEALPLQEIGSSSSTEPAWDTSKLVQPEDMAFSTNFSFATLNESTRCELGPADVKGKRRGLPVGFPGITCQHCKGSKFFPSSIKTMSDTSKLLIPLYNHFIKCKKCPQHVKDELQRLKMEHERERKLQSFGSQKAFFLLIWNRLHGELPDNSTGRGSSFRLFLGNEKDSSKNNENSDGSMSD</sequence>
<proteinExistence type="predicted"/>
<organism evidence="2">
    <name type="scientific">Chaetoceros debilis</name>
    <dbReference type="NCBI Taxonomy" id="122233"/>
    <lineage>
        <taxon>Eukaryota</taxon>
        <taxon>Sar</taxon>
        <taxon>Stramenopiles</taxon>
        <taxon>Ochrophyta</taxon>
        <taxon>Bacillariophyta</taxon>
        <taxon>Coscinodiscophyceae</taxon>
        <taxon>Chaetocerotophycidae</taxon>
        <taxon>Chaetocerotales</taxon>
        <taxon>Chaetocerotaceae</taxon>
        <taxon>Chaetoceros</taxon>
    </lineage>
</organism>
<name>A0A7S3V679_9STRA</name>
<feature type="compositionally biased region" description="Basic and acidic residues" evidence="1">
    <location>
        <begin position="250"/>
        <end position="264"/>
    </location>
</feature>
<gene>
    <name evidence="2" type="ORF">CDEB00056_LOCUS4842</name>
</gene>
<protein>
    <submittedName>
        <fullName evidence="2">Uncharacterized protein</fullName>
    </submittedName>
</protein>
<evidence type="ECO:0000313" key="2">
    <source>
        <dbReference type="EMBL" id="CAE0460001.1"/>
    </source>
</evidence>
<evidence type="ECO:0000256" key="1">
    <source>
        <dbReference type="SAM" id="MobiDB-lite"/>
    </source>
</evidence>
<feature type="compositionally biased region" description="Polar residues" evidence="1">
    <location>
        <begin position="313"/>
        <end position="337"/>
    </location>
</feature>
<feature type="compositionally biased region" description="Acidic residues" evidence="1">
    <location>
        <begin position="1"/>
        <end position="13"/>
    </location>
</feature>
<feature type="compositionally biased region" description="Basic and acidic residues" evidence="1">
    <location>
        <begin position="290"/>
        <end position="307"/>
    </location>
</feature>
<dbReference type="EMBL" id="HBIO01006594">
    <property type="protein sequence ID" value="CAE0460001.1"/>
    <property type="molecule type" value="Transcribed_RNA"/>
</dbReference>
<feature type="region of interest" description="Disordered" evidence="1">
    <location>
        <begin position="646"/>
        <end position="665"/>
    </location>
</feature>
<feature type="region of interest" description="Disordered" evidence="1">
    <location>
        <begin position="248"/>
        <end position="369"/>
    </location>
</feature>
<feature type="compositionally biased region" description="Polar residues" evidence="1">
    <location>
        <begin position="167"/>
        <end position="179"/>
    </location>
</feature>
<feature type="region of interest" description="Disordered" evidence="1">
    <location>
        <begin position="118"/>
        <end position="180"/>
    </location>
</feature>
<feature type="region of interest" description="Disordered" evidence="1">
    <location>
        <begin position="419"/>
        <end position="451"/>
    </location>
</feature>
<feature type="compositionally biased region" description="Polar residues" evidence="1">
    <location>
        <begin position="43"/>
        <end position="69"/>
    </location>
</feature>
<feature type="compositionally biased region" description="Polar residues" evidence="1">
    <location>
        <begin position="121"/>
        <end position="149"/>
    </location>
</feature>
<feature type="compositionally biased region" description="Low complexity" evidence="1">
    <location>
        <begin position="17"/>
        <end position="37"/>
    </location>
</feature>
<feature type="region of interest" description="Disordered" evidence="1">
    <location>
        <begin position="1"/>
        <end position="106"/>
    </location>
</feature>
<reference evidence="2" key="1">
    <citation type="submission" date="2021-01" db="EMBL/GenBank/DDBJ databases">
        <authorList>
            <person name="Corre E."/>
            <person name="Pelletier E."/>
            <person name="Niang G."/>
            <person name="Scheremetjew M."/>
            <person name="Finn R."/>
            <person name="Kale V."/>
            <person name="Holt S."/>
            <person name="Cochrane G."/>
            <person name="Meng A."/>
            <person name="Brown T."/>
            <person name="Cohen L."/>
        </authorList>
    </citation>
    <scope>NUCLEOTIDE SEQUENCE</scope>
    <source>
        <strain evidence="2">MM31A-1</strain>
    </source>
</reference>
<dbReference type="AlphaFoldDB" id="A0A7S3V679"/>
<feature type="compositionally biased region" description="Low complexity" evidence="1">
    <location>
        <begin position="655"/>
        <end position="665"/>
    </location>
</feature>
<accession>A0A7S3V679</accession>
<feature type="compositionally biased region" description="Basic and acidic residues" evidence="1">
    <location>
        <begin position="419"/>
        <end position="429"/>
    </location>
</feature>